<name>A0A2Z6PBD1_TRISU</name>
<dbReference type="OrthoDB" id="1031194at2759"/>
<protein>
    <submittedName>
        <fullName evidence="1">Uncharacterized protein</fullName>
    </submittedName>
</protein>
<evidence type="ECO:0000313" key="2">
    <source>
        <dbReference type="Proteomes" id="UP000242715"/>
    </source>
</evidence>
<accession>A0A2Z6PBD1</accession>
<keyword evidence="2" id="KW-1185">Reference proteome</keyword>
<gene>
    <name evidence="1" type="ORF">TSUD_94200</name>
</gene>
<dbReference type="EMBL" id="DF973875">
    <property type="protein sequence ID" value="GAU41699.1"/>
    <property type="molecule type" value="Genomic_DNA"/>
</dbReference>
<reference evidence="2" key="1">
    <citation type="journal article" date="2017" name="Front. Plant Sci.">
        <title>Climate Clever Clovers: New Paradigm to Reduce the Environmental Footprint of Ruminants by Breeding Low Methanogenic Forages Utilizing Haplotype Variation.</title>
        <authorList>
            <person name="Kaur P."/>
            <person name="Appels R."/>
            <person name="Bayer P.E."/>
            <person name="Keeble-Gagnere G."/>
            <person name="Wang J."/>
            <person name="Hirakawa H."/>
            <person name="Shirasawa K."/>
            <person name="Vercoe P."/>
            <person name="Stefanova K."/>
            <person name="Durmic Z."/>
            <person name="Nichols P."/>
            <person name="Revell C."/>
            <person name="Isobe S.N."/>
            <person name="Edwards D."/>
            <person name="Erskine W."/>
        </authorList>
    </citation>
    <scope>NUCLEOTIDE SEQUENCE [LARGE SCALE GENOMIC DNA]</scope>
    <source>
        <strain evidence="2">cv. Daliak</strain>
    </source>
</reference>
<sequence>MTEGTFYSITKQNDEHYYAPIEEMNVDSRIDEYISDEEKKAEKLLSLETRIKFEKPKSNGEFITIQLDNNPTKTVKIEANLPHQVQESLTKGLKAKSDILATTPEEMPGIDPAVV</sequence>
<dbReference type="AlphaFoldDB" id="A0A2Z6PBD1"/>
<dbReference type="Proteomes" id="UP000242715">
    <property type="component" value="Unassembled WGS sequence"/>
</dbReference>
<organism evidence="1 2">
    <name type="scientific">Trifolium subterraneum</name>
    <name type="common">Subterranean clover</name>
    <dbReference type="NCBI Taxonomy" id="3900"/>
    <lineage>
        <taxon>Eukaryota</taxon>
        <taxon>Viridiplantae</taxon>
        <taxon>Streptophyta</taxon>
        <taxon>Embryophyta</taxon>
        <taxon>Tracheophyta</taxon>
        <taxon>Spermatophyta</taxon>
        <taxon>Magnoliopsida</taxon>
        <taxon>eudicotyledons</taxon>
        <taxon>Gunneridae</taxon>
        <taxon>Pentapetalae</taxon>
        <taxon>rosids</taxon>
        <taxon>fabids</taxon>
        <taxon>Fabales</taxon>
        <taxon>Fabaceae</taxon>
        <taxon>Papilionoideae</taxon>
        <taxon>50 kb inversion clade</taxon>
        <taxon>NPAAA clade</taxon>
        <taxon>Hologalegina</taxon>
        <taxon>IRL clade</taxon>
        <taxon>Trifolieae</taxon>
        <taxon>Trifolium</taxon>
    </lineage>
</organism>
<evidence type="ECO:0000313" key="1">
    <source>
        <dbReference type="EMBL" id="GAU41699.1"/>
    </source>
</evidence>
<proteinExistence type="predicted"/>